<keyword evidence="8" id="KW-0413">Isomerase</keyword>
<evidence type="ECO:0000259" key="14">
    <source>
        <dbReference type="PROSITE" id="PS51192"/>
    </source>
</evidence>
<protein>
    <recommendedName>
        <fullName evidence="11">ATP-dependent DNA helicase RecQ</fullName>
        <ecNumber evidence="10">5.6.2.4</ecNumber>
    </recommendedName>
    <alternativeName>
        <fullName evidence="12">DNA 3'-5' helicase RecQ</fullName>
    </alternativeName>
</protein>
<keyword evidence="3" id="KW-0547">Nucleotide-binding</keyword>
<evidence type="ECO:0000256" key="13">
    <source>
        <dbReference type="SAM" id="MobiDB-lite"/>
    </source>
</evidence>
<evidence type="ECO:0000256" key="1">
    <source>
        <dbReference type="ARBA" id="ARBA00005446"/>
    </source>
</evidence>
<keyword evidence="6" id="KW-0067">ATP-binding</keyword>
<feature type="compositionally biased region" description="Basic residues" evidence="13">
    <location>
        <begin position="1"/>
        <end position="10"/>
    </location>
</feature>
<dbReference type="Pfam" id="PF00271">
    <property type="entry name" value="Helicase_C"/>
    <property type="match status" value="1"/>
</dbReference>
<evidence type="ECO:0000256" key="3">
    <source>
        <dbReference type="ARBA" id="ARBA00022741"/>
    </source>
</evidence>
<proteinExistence type="inferred from homology"/>
<reference evidence="17" key="1">
    <citation type="journal article" date="2019" name="Int. J. Syst. Evol. Microbiol.">
        <title>The Global Catalogue of Microorganisms (GCM) 10K type strain sequencing project: providing services to taxonomists for standard genome sequencing and annotation.</title>
        <authorList>
            <consortium name="The Broad Institute Genomics Platform"/>
            <consortium name="The Broad Institute Genome Sequencing Center for Infectious Disease"/>
            <person name="Wu L."/>
            <person name="Ma J."/>
        </authorList>
    </citation>
    <scope>NUCLEOTIDE SEQUENCE [LARGE SCALE GENOMIC DNA]</scope>
    <source>
        <strain evidence="17">CCUG 55995</strain>
    </source>
</reference>
<dbReference type="InterPro" id="IPR032284">
    <property type="entry name" value="RecQ_Zn-bd"/>
</dbReference>
<comment type="caution">
    <text evidence="16">The sequence shown here is derived from an EMBL/GenBank/DDBJ whole genome shotgun (WGS) entry which is preliminary data.</text>
</comment>
<comment type="similarity">
    <text evidence="1">Belongs to the helicase family. RecQ subfamily.</text>
</comment>
<dbReference type="Gene3D" id="1.10.10.10">
    <property type="entry name" value="Winged helix-like DNA-binding domain superfamily/Winged helix DNA-binding domain"/>
    <property type="match status" value="1"/>
</dbReference>
<dbReference type="EMBL" id="JBHSEI010000007">
    <property type="protein sequence ID" value="MFC4638855.1"/>
    <property type="molecule type" value="Genomic_DNA"/>
</dbReference>
<feature type="domain" description="Helicase C-terminal" evidence="15">
    <location>
        <begin position="324"/>
        <end position="485"/>
    </location>
</feature>
<organism evidence="16 17">
    <name type="scientific">Deinococcus hohokamensis</name>
    <dbReference type="NCBI Taxonomy" id="309883"/>
    <lineage>
        <taxon>Bacteria</taxon>
        <taxon>Thermotogati</taxon>
        <taxon>Deinococcota</taxon>
        <taxon>Deinococci</taxon>
        <taxon>Deinococcales</taxon>
        <taxon>Deinococcaceae</taxon>
        <taxon>Deinococcus</taxon>
    </lineage>
</organism>
<dbReference type="NCBIfam" id="TIGR00614">
    <property type="entry name" value="recQ_fam"/>
    <property type="match status" value="1"/>
</dbReference>
<dbReference type="GO" id="GO:0016787">
    <property type="term" value="F:hydrolase activity"/>
    <property type="evidence" value="ECO:0007669"/>
    <property type="project" value="UniProtKB-KW"/>
</dbReference>
<evidence type="ECO:0000313" key="16">
    <source>
        <dbReference type="EMBL" id="MFC4638855.1"/>
    </source>
</evidence>
<dbReference type="PANTHER" id="PTHR13710">
    <property type="entry name" value="DNA HELICASE RECQ FAMILY MEMBER"/>
    <property type="match status" value="1"/>
</dbReference>
<evidence type="ECO:0000256" key="9">
    <source>
        <dbReference type="ARBA" id="ARBA00034617"/>
    </source>
</evidence>
<keyword evidence="17" id="KW-1185">Reference proteome</keyword>
<evidence type="ECO:0000256" key="12">
    <source>
        <dbReference type="ARBA" id="ARBA00044550"/>
    </source>
</evidence>
<feature type="domain" description="Helicase ATP-binding" evidence="14">
    <location>
        <begin position="131"/>
        <end position="300"/>
    </location>
</feature>
<dbReference type="SUPFAM" id="SSF52540">
    <property type="entry name" value="P-loop containing nucleoside triphosphate hydrolases"/>
    <property type="match status" value="1"/>
</dbReference>
<accession>A0ABV9IBZ4</accession>
<evidence type="ECO:0000256" key="10">
    <source>
        <dbReference type="ARBA" id="ARBA00034808"/>
    </source>
</evidence>
<dbReference type="Pfam" id="PF00270">
    <property type="entry name" value="DEAD"/>
    <property type="match status" value="1"/>
</dbReference>
<keyword evidence="5 16" id="KW-0347">Helicase</keyword>
<dbReference type="SMART" id="SM00490">
    <property type="entry name" value="HELICc"/>
    <property type="match status" value="1"/>
</dbReference>
<sequence>MPTRRIRRSRTTLPKRAQPAWPEQGAAAEPAASRRAVPPRRIRVTLPEAGDPEPLGADAPSAQAAPEAPAPPQRRRRAARTRSAQDAVKRRSKSRPALDPAAAAPPIQQAQRIAREVFGYDRLHEAQREAIASVLGGRDTLAILPTGSGKSAIYQVAALSLTGQAVVVSPLIALQRDQVDTLNEHVPGQAALLNSTLRPAEREEALAAFGRGTVRFLFLAPEQLANEDTLERLTKVGVTLFVVDEAHCVSEWGHDFRPDYLGLGRAVQALGSPTVLALTATAAPPTRAEIVERLNMRRPRVLVRSFDRPNIHLTVRSFADARTKGSAALDHVAQAPGPGIVYVSTRRSAEAFADDLQARGLRAAAYHAGLPAARRDEVQTAFMADELQVLVATTAFGMGIDKPNIRFVVHLDISGSLDAYSQEIGRAGRDGEPAQAVLFYAPGDLHLRRFFASGPQTDAGQLEEVIRAVQANGGEADPDLLAEELGMRPGWLRTALHLLTEAGALQRRADGSLVAAGAPEPMQAAALAAEGQRHRQAFEQSRLDMMRGYAETGACRREFLLNYFGEDHPVPCQGCDNCQAGQVSAASPVTDRPFDVGCRVTHQTLGEGTVVRCDDQAVTVLFDEEGYQMLALSVVLEGRLLDHLPQVV</sequence>
<comment type="catalytic activity">
    <reaction evidence="9">
        <text>Couples ATP hydrolysis with the unwinding of duplex DNA by translocating in the 3'-5' direction.</text>
        <dbReference type="EC" id="5.6.2.4"/>
    </reaction>
</comment>
<feature type="region of interest" description="Disordered" evidence="13">
    <location>
        <begin position="1"/>
        <end position="108"/>
    </location>
</feature>
<feature type="compositionally biased region" description="Low complexity" evidence="13">
    <location>
        <begin position="57"/>
        <end position="67"/>
    </location>
</feature>
<evidence type="ECO:0000256" key="8">
    <source>
        <dbReference type="ARBA" id="ARBA00023235"/>
    </source>
</evidence>
<dbReference type="InterPro" id="IPR011545">
    <property type="entry name" value="DEAD/DEAH_box_helicase_dom"/>
</dbReference>
<dbReference type="CDD" id="cd17920">
    <property type="entry name" value="DEXHc_RecQ"/>
    <property type="match status" value="1"/>
</dbReference>
<dbReference type="PROSITE" id="PS51194">
    <property type="entry name" value="HELICASE_CTER"/>
    <property type="match status" value="1"/>
</dbReference>
<keyword evidence="2" id="KW-0479">Metal-binding</keyword>
<dbReference type="PROSITE" id="PS51192">
    <property type="entry name" value="HELICASE_ATP_BIND_1"/>
    <property type="match status" value="1"/>
</dbReference>
<evidence type="ECO:0000256" key="6">
    <source>
        <dbReference type="ARBA" id="ARBA00022840"/>
    </source>
</evidence>
<dbReference type="Gene3D" id="3.40.50.300">
    <property type="entry name" value="P-loop containing nucleotide triphosphate hydrolases"/>
    <property type="match status" value="2"/>
</dbReference>
<dbReference type="InterPro" id="IPR014001">
    <property type="entry name" value="Helicase_ATP-bd"/>
</dbReference>
<evidence type="ECO:0000259" key="15">
    <source>
        <dbReference type="PROSITE" id="PS51194"/>
    </source>
</evidence>
<dbReference type="InterPro" id="IPR004589">
    <property type="entry name" value="DNA_helicase_ATP-dep_RecQ"/>
</dbReference>
<keyword evidence="4 16" id="KW-0378">Hydrolase</keyword>
<dbReference type="InterPro" id="IPR001650">
    <property type="entry name" value="Helicase_C-like"/>
</dbReference>
<dbReference type="EC" id="5.6.2.4" evidence="10"/>
<dbReference type="InterPro" id="IPR036388">
    <property type="entry name" value="WH-like_DNA-bd_sf"/>
</dbReference>
<evidence type="ECO:0000256" key="11">
    <source>
        <dbReference type="ARBA" id="ARBA00044535"/>
    </source>
</evidence>
<gene>
    <name evidence="16" type="ORF">ACFO0D_10940</name>
</gene>
<evidence type="ECO:0000313" key="17">
    <source>
        <dbReference type="Proteomes" id="UP001595952"/>
    </source>
</evidence>
<dbReference type="GO" id="GO:0003678">
    <property type="term" value="F:DNA helicase activity"/>
    <property type="evidence" value="ECO:0007669"/>
    <property type="project" value="UniProtKB-EC"/>
</dbReference>
<dbReference type="SMART" id="SM00487">
    <property type="entry name" value="DEXDc"/>
    <property type="match status" value="1"/>
</dbReference>
<dbReference type="Pfam" id="PF16124">
    <property type="entry name" value="RecQ_Zn_bind"/>
    <property type="match status" value="1"/>
</dbReference>
<evidence type="ECO:0000256" key="5">
    <source>
        <dbReference type="ARBA" id="ARBA00022806"/>
    </source>
</evidence>
<evidence type="ECO:0000256" key="7">
    <source>
        <dbReference type="ARBA" id="ARBA00023125"/>
    </source>
</evidence>
<dbReference type="Proteomes" id="UP001595952">
    <property type="component" value="Unassembled WGS sequence"/>
</dbReference>
<dbReference type="PANTHER" id="PTHR13710:SF105">
    <property type="entry name" value="ATP-DEPENDENT DNA HELICASE Q1"/>
    <property type="match status" value="1"/>
</dbReference>
<evidence type="ECO:0000256" key="2">
    <source>
        <dbReference type="ARBA" id="ARBA00022723"/>
    </source>
</evidence>
<name>A0ABV9IBZ4_9DEIO</name>
<dbReference type="InterPro" id="IPR027417">
    <property type="entry name" value="P-loop_NTPase"/>
</dbReference>
<dbReference type="RefSeq" id="WP_380061858.1">
    <property type="nucleotide sequence ID" value="NZ_JBHSEI010000007.1"/>
</dbReference>
<keyword evidence="7" id="KW-0238">DNA-binding</keyword>
<feature type="compositionally biased region" description="Low complexity" evidence="13">
    <location>
        <begin position="17"/>
        <end position="36"/>
    </location>
</feature>
<evidence type="ECO:0000256" key="4">
    <source>
        <dbReference type="ARBA" id="ARBA00022801"/>
    </source>
</evidence>